<evidence type="ECO:0000313" key="3">
    <source>
        <dbReference type="EMBL" id="TNH43312.1"/>
    </source>
</evidence>
<dbReference type="GO" id="GO:0000731">
    <property type="term" value="P:DNA synthesis involved in DNA repair"/>
    <property type="evidence" value="ECO:0007669"/>
    <property type="project" value="TreeGrafter"/>
</dbReference>
<dbReference type="Proteomes" id="UP000307592">
    <property type="component" value="Unassembled WGS sequence"/>
</dbReference>
<dbReference type="Pfam" id="PF13476">
    <property type="entry name" value="AAA_23"/>
    <property type="match status" value="1"/>
</dbReference>
<keyword evidence="1" id="KW-0175">Coiled coil</keyword>
<dbReference type="Gene3D" id="3.20.20.140">
    <property type="entry name" value="Metal-dependent hydrolases"/>
    <property type="match status" value="1"/>
</dbReference>
<dbReference type="PANTHER" id="PTHR32182:SF22">
    <property type="entry name" value="ATP-DEPENDENT ENDONUCLEASE, OLD FAMILY-RELATED"/>
    <property type="match status" value="1"/>
</dbReference>
<dbReference type="Gene3D" id="3.40.50.300">
    <property type="entry name" value="P-loop containing nucleotide triphosphate hydrolases"/>
    <property type="match status" value="2"/>
</dbReference>
<protein>
    <submittedName>
        <fullName evidence="3">DNA repair protein</fullName>
    </submittedName>
</protein>
<feature type="domain" description="Rad50/SbcC-type AAA" evidence="2">
    <location>
        <begin position="273"/>
        <end position="500"/>
    </location>
</feature>
<dbReference type="PANTHER" id="PTHR32182">
    <property type="entry name" value="DNA REPLICATION AND REPAIR PROTEIN RECF"/>
    <property type="match status" value="1"/>
</dbReference>
<sequence length="887" mass="99630">MSMTIQTNKHAKAHFFKCALQVNSSGYIKYRGQQQTLSEDDYNQQLLNASLEMGIEVIGLADHGSVNGFEKIRDLFAQHGIVVFPGFKVASSEKIHFVCLFDESASADLINRHLGALGVDINQPEAPVQKSATDIINYVSDKGGFIFAAHCTNDDGVLKRRMNHVWQYKGLLAAQIPGSVEDLKGVENDFYRKVFLNKDDNYRREREMAAINAADVAKPEEIKADGASCLIKMTKPCFTSFKQAFLDAGSRVRLNSDKPENYASAIERIRFVGGYLDGVDIELSDHLNAVIGGRGTGKSTLLECIRYAFDLEPFGKVSKAQHDAIVKNNLGLEKGMVEVSVRSATMHGRIFTVSRKYGNQPVVNENGRISPYHPEDLLPGVELYGQNEIYEMTRDEQSRNLLIKRFLEGKHEQFDKAIVKVLVSLKDNRETIIRALSQKADVEAEVERLPKLLDQAKQFQALGIDEKLKVIPKLEKEKQLSGRVNEEITRIKEAINILKDSLPDTVFLSDASLEGLPHLNLLKQKRQVLEMLKSSLTQCLTQVEELSSKASRDLLPLQQQLLEKLRAKEEQLENAFKDIPTSQGKTGRQIGAEYQTLLKQIEQIRPKEIALQNRQTQLNELYSQRKKLLLELDQQTSARASAMQKSVKRLTRKLDQKVRLSLNSKGNRQELVNFLSDCNLEGVGQKRLAWVLEGEFTPANLAATIRQGETELTSNFGIPNSVVRALSRLPERKLLELEELQLPDTMAIELNITHGEREAVFRPIGELSTGQQCTAILHLLLLDNQDPLILDQPEDNLDNAFIAERIVAELRRAKLSRQFLFATHNANIPVFGDAEWIGVLSVEDSKGLILPEQQGAIDMPEVQKLAADILEGGKSAFNQRREKYGFN</sequence>
<dbReference type="EMBL" id="SBIJ01000018">
    <property type="protein sequence ID" value="TNH43312.1"/>
    <property type="molecule type" value="Genomic_DNA"/>
</dbReference>
<dbReference type="GO" id="GO:0016887">
    <property type="term" value="F:ATP hydrolysis activity"/>
    <property type="evidence" value="ECO:0007669"/>
    <property type="project" value="InterPro"/>
</dbReference>
<accession>A0A5C4RGX7</accession>
<evidence type="ECO:0000256" key="1">
    <source>
        <dbReference type="SAM" id="Coils"/>
    </source>
</evidence>
<dbReference type="GO" id="GO:0006302">
    <property type="term" value="P:double-strand break repair"/>
    <property type="evidence" value="ECO:0007669"/>
    <property type="project" value="InterPro"/>
</dbReference>
<feature type="coiled-coil region" evidence="1">
    <location>
        <begin position="611"/>
        <end position="638"/>
    </location>
</feature>
<dbReference type="InterPro" id="IPR054787">
    <property type="entry name" value="TrlF_ATPase"/>
</dbReference>
<evidence type="ECO:0000259" key="2">
    <source>
        <dbReference type="Pfam" id="PF13476"/>
    </source>
</evidence>
<dbReference type="InterPro" id="IPR038729">
    <property type="entry name" value="Rad50/SbcC_AAA"/>
</dbReference>
<name>A0A5C4RGX7_PHOLU</name>
<dbReference type="InterPro" id="IPR016195">
    <property type="entry name" value="Pol/histidinol_Pase-like"/>
</dbReference>
<evidence type="ECO:0000313" key="4">
    <source>
        <dbReference type="Proteomes" id="UP000307592"/>
    </source>
</evidence>
<dbReference type="AlphaFoldDB" id="A0A5C4RGX7"/>
<dbReference type="InterPro" id="IPR027417">
    <property type="entry name" value="P-loop_NTPase"/>
</dbReference>
<comment type="caution">
    <text evidence="3">The sequence shown here is derived from an EMBL/GenBank/DDBJ whole genome shotgun (WGS) entry which is preliminary data.</text>
</comment>
<proteinExistence type="predicted"/>
<organism evidence="3 4">
    <name type="scientific">Photorhabdus luminescens subsp. sonorensis</name>
    <dbReference type="NCBI Taxonomy" id="1173677"/>
    <lineage>
        <taxon>Bacteria</taxon>
        <taxon>Pseudomonadati</taxon>
        <taxon>Pseudomonadota</taxon>
        <taxon>Gammaproteobacteria</taxon>
        <taxon>Enterobacterales</taxon>
        <taxon>Morganellaceae</taxon>
        <taxon>Photorhabdus</taxon>
    </lineage>
</organism>
<reference evidence="3 4" key="1">
    <citation type="submission" date="2019-01" db="EMBL/GenBank/DDBJ databases">
        <title>Draft genome assembly of Photorhabdus luminescens subsp. sonorensis Caborca.</title>
        <authorList>
            <person name="Duong D.A."/>
            <person name="Espinosa-Artiles P."/>
            <person name="Orozco R.A."/>
            <person name="Molnar I."/>
            <person name="Stock P."/>
        </authorList>
    </citation>
    <scope>NUCLEOTIDE SEQUENCE [LARGE SCALE GENOMIC DNA]</scope>
    <source>
        <strain evidence="3 4">Caborca</strain>
    </source>
</reference>
<dbReference type="NCBIfam" id="NF045780">
    <property type="entry name" value="TrlF_fam_ATP"/>
    <property type="match status" value="1"/>
</dbReference>
<dbReference type="SUPFAM" id="SSF89550">
    <property type="entry name" value="PHP domain-like"/>
    <property type="match status" value="1"/>
</dbReference>
<dbReference type="SUPFAM" id="SSF52540">
    <property type="entry name" value="P-loop containing nucleoside triphosphate hydrolases"/>
    <property type="match status" value="1"/>
</dbReference>
<gene>
    <name evidence="3" type="ORF">EP164_12295</name>
</gene>